<dbReference type="GO" id="GO:0005634">
    <property type="term" value="C:nucleus"/>
    <property type="evidence" value="ECO:0007669"/>
    <property type="project" value="TreeGrafter"/>
</dbReference>
<evidence type="ECO:0000313" key="2">
    <source>
        <dbReference type="EMBL" id="GES92941.1"/>
    </source>
</evidence>
<proteinExistence type="predicted"/>
<dbReference type="GO" id="GO:0003677">
    <property type="term" value="F:DNA binding"/>
    <property type="evidence" value="ECO:0007669"/>
    <property type="project" value="TreeGrafter"/>
</dbReference>
<evidence type="ECO:0000259" key="1">
    <source>
        <dbReference type="Pfam" id="PF03184"/>
    </source>
</evidence>
<dbReference type="EMBL" id="BLAL01000218">
    <property type="protein sequence ID" value="GES92941.1"/>
    <property type="molecule type" value="Genomic_DNA"/>
</dbReference>
<accession>A0A8H3LVL9</accession>
<dbReference type="InterPro" id="IPR050863">
    <property type="entry name" value="CenT-Element_Derived"/>
</dbReference>
<comment type="caution">
    <text evidence="2">The sequence shown here is derived from an EMBL/GenBank/DDBJ whole genome shotgun (WGS) entry which is preliminary data.</text>
</comment>
<name>A0A8H3LVL9_9GLOM</name>
<reference evidence="2" key="1">
    <citation type="submission" date="2019-10" db="EMBL/GenBank/DDBJ databases">
        <title>Conservation and host-specific expression of non-tandemly repeated heterogenous ribosome RNA gene in arbuscular mycorrhizal fungi.</title>
        <authorList>
            <person name="Maeda T."/>
            <person name="Kobayashi Y."/>
            <person name="Nakagawa T."/>
            <person name="Ezawa T."/>
            <person name="Yamaguchi K."/>
            <person name="Bino T."/>
            <person name="Nishimoto Y."/>
            <person name="Shigenobu S."/>
            <person name="Kawaguchi M."/>
        </authorList>
    </citation>
    <scope>NUCLEOTIDE SEQUENCE</scope>
    <source>
        <strain evidence="2">HR1</strain>
    </source>
</reference>
<dbReference type="PANTHER" id="PTHR19303">
    <property type="entry name" value="TRANSPOSON"/>
    <property type="match status" value="1"/>
</dbReference>
<organism evidence="2 3">
    <name type="scientific">Rhizophagus clarus</name>
    <dbReference type="NCBI Taxonomy" id="94130"/>
    <lineage>
        <taxon>Eukaryota</taxon>
        <taxon>Fungi</taxon>
        <taxon>Fungi incertae sedis</taxon>
        <taxon>Mucoromycota</taxon>
        <taxon>Glomeromycotina</taxon>
        <taxon>Glomeromycetes</taxon>
        <taxon>Glomerales</taxon>
        <taxon>Glomeraceae</taxon>
        <taxon>Rhizophagus</taxon>
    </lineage>
</organism>
<evidence type="ECO:0000313" key="3">
    <source>
        <dbReference type="Proteomes" id="UP000615446"/>
    </source>
</evidence>
<sequence length="348" mass="40376">MSLKRTTLTETQKKVGVRVNKSTITRILQTVEERLNTEITSPNKKWHKPVIYLALELALKEFILNYQHQTILKEASSADEVAIADALPLLRKQCSSYPPKRIYNMDETRLFYRLEPDQTLTIKCLTGCKVNKKHLLITLCSNADGSHKLKPLIIRKFERSRCFKNIRIQAMPITYHNNAKAWMITSLFQEWLQEFDCQDDVDAKVVRNCWSYTKILYDASGDLSGDICQQENLVFNDIANALQVLNFSHPMQAEEFLNIPDESVVYEIPKDDQIIEELVYLFGNTDKENVDLEETDDSNEKPIISTNVAMSSLENVHTFLLQQDNVEEYIRLVRKVENFLRFKKTTAM</sequence>
<gene>
    <name evidence="2" type="ORF">RCL2_001970100</name>
</gene>
<feature type="domain" description="DDE-1" evidence="1">
    <location>
        <begin position="134"/>
        <end position="197"/>
    </location>
</feature>
<dbReference type="AlphaFoldDB" id="A0A8H3LVL9"/>
<dbReference type="Proteomes" id="UP000615446">
    <property type="component" value="Unassembled WGS sequence"/>
</dbReference>
<dbReference type="OrthoDB" id="2433378at2759"/>
<dbReference type="InterPro" id="IPR004875">
    <property type="entry name" value="DDE_SF_endonuclease_dom"/>
</dbReference>
<dbReference type="PANTHER" id="PTHR19303:SF73">
    <property type="entry name" value="PROTEIN PDC2"/>
    <property type="match status" value="1"/>
</dbReference>
<dbReference type="Pfam" id="PF03184">
    <property type="entry name" value="DDE_1"/>
    <property type="match status" value="1"/>
</dbReference>
<protein>
    <submittedName>
        <fullName evidence="2">Tigger transposable element-derived protein 6-like</fullName>
    </submittedName>
</protein>